<evidence type="ECO:0000256" key="1">
    <source>
        <dbReference type="ARBA" id="ARBA00005558"/>
    </source>
</evidence>
<accession>A0A1S6HWU3</accession>
<protein>
    <submittedName>
        <fullName evidence="4">Rhs element Vgr protein</fullName>
    </submittedName>
</protein>
<dbReference type="SUPFAM" id="SSF69349">
    <property type="entry name" value="Phage fibre proteins"/>
    <property type="match status" value="1"/>
</dbReference>
<dbReference type="InterPro" id="IPR054030">
    <property type="entry name" value="Gp5_Vgr_C"/>
</dbReference>
<sequence length="680" mass="75229">MSPVENGLRYRFSAEGVNDDSFSVLAFDFIEGLSSPFEVKLTLLSRQDDLTPVSVIDQNGLLSWYQNGELQRQVHGIVSQFTKADTGHHHTQYHITLVPALSRLKLRQNSRIFQQKSVLQIIATVLTEMGIKDYAFSCEARFESEVREYCVQYRENDFDFISRLAAEVGLFYYFQHSEKAHTLVFSDNTDKQSKLDTPFPYNTTSGGASELPFVGSFSYRHQIRPASVTLKDNSFKKPQYSFLQTSTGKSLEYQRPDYEHFDYPGRYKDDETGIPITRVRQEYLRRDAQLATGRSNIMQTISGCKFDLMGHNDTALNCDWLIVTVQHRGEQGAAAEEANTQSVTTYNNEFSAIPGNAPWQATPKSKPLVTGPQSATVVGPKDEEIFCDEFGRVKVQFPWDRYGFADDNASCWVRVSQGWSGGQYGMVAIPRIGHEVIVSFLEGDPDQPIITGRAFHSINQVPYPLPANKTRTVLKTQTHKGEGSNELRFEDEADKQEIYLHAQKDMNALVENDQSQHIKHDSHQDIENERFTRIKNNDHLTVSADSLTVVKQDASVNVGGKQNSKVGKKSILEVGTEVHLKAGTKIVIEAGAELTLKASGSFLKIDPAGVHLVGAAINLNSGGGASSGSGYSGQLASLPGNVEAAVLPPPMGKVDLSALLVADTFSAPMVKVCPLLGADK</sequence>
<dbReference type="Pfam" id="PF05954">
    <property type="entry name" value="Phage_GPD"/>
    <property type="match status" value="1"/>
</dbReference>
<dbReference type="PANTHER" id="PTHR32305">
    <property type="match status" value="1"/>
</dbReference>
<dbReference type="NCBIfam" id="TIGR03361">
    <property type="entry name" value="VI_Rhs_Vgr"/>
    <property type="match status" value="1"/>
</dbReference>
<dbReference type="OrthoDB" id="9762420at2"/>
<feature type="domain" description="Gp5/Type VI secretion system Vgr protein OB-fold" evidence="2">
    <location>
        <begin position="389"/>
        <end position="454"/>
    </location>
</feature>
<reference evidence="4 5" key="1">
    <citation type="submission" date="2016-03" db="EMBL/GenBank/DDBJ databases">
        <title>Complete genome sequence of Shewanella psychrophila WP2, a deep sea bacterium isolated from west Pacific sediment.</title>
        <authorList>
            <person name="Xu G."/>
            <person name="Jian H."/>
        </authorList>
    </citation>
    <scope>NUCLEOTIDE SEQUENCE [LARGE SCALE GENOMIC DNA]</scope>
    <source>
        <strain evidence="4 5">WP2</strain>
    </source>
</reference>
<dbReference type="STRING" id="225848.Sps_04968"/>
<dbReference type="KEGG" id="spsw:Sps_04968"/>
<dbReference type="SUPFAM" id="SSF69279">
    <property type="entry name" value="Phage tail proteins"/>
    <property type="match status" value="2"/>
</dbReference>
<evidence type="ECO:0000259" key="3">
    <source>
        <dbReference type="Pfam" id="PF22178"/>
    </source>
</evidence>
<dbReference type="PANTHER" id="PTHR32305:SF11">
    <property type="entry name" value="TYPE VI SECRETION SYSTEM SPIKE PROTEIN VGRG3"/>
    <property type="match status" value="1"/>
</dbReference>
<dbReference type="InterPro" id="IPR050708">
    <property type="entry name" value="T6SS_VgrG/RHS"/>
</dbReference>
<evidence type="ECO:0000313" key="5">
    <source>
        <dbReference type="Proteomes" id="UP000189545"/>
    </source>
</evidence>
<evidence type="ECO:0000259" key="2">
    <source>
        <dbReference type="Pfam" id="PF04717"/>
    </source>
</evidence>
<proteinExistence type="inferred from homology"/>
<name>A0A1S6HWU3_9GAMM</name>
<dbReference type="RefSeq" id="WP_077754890.1">
    <property type="nucleotide sequence ID" value="NZ_CP014782.1"/>
</dbReference>
<dbReference type="EMBL" id="CP014782">
    <property type="protein sequence ID" value="AQS40046.1"/>
    <property type="molecule type" value="Genomic_DNA"/>
</dbReference>
<dbReference type="Pfam" id="PF04717">
    <property type="entry name" value="Phage_base_V"/>
    <property type="match status" value="1"/>
</dbReference>
<dbReference type="NCBIfam" id="TIGR01646">
    <property type="entry name" value="vgr_GE"/>
    <property type="match status" value="1"/>
</dbReference>
<dbReference type="SUPFAM" id="SSF69255">
    <property type="entry name" value="gp5 N-terminal domain-like"/>
    <property type="match status" value="1"/>
</dbReference>
<organism evidence="4 5">
    <name type="scientific">Shewanella psychrophila</name>
    <dbReference type="NCBI Taxonomy" id="225848"/>
    <lineage>
        <taxon>Bacteria</taxon>
        <taxon>Pseudomonadati</taxon>
        <taxon>Pseudomonadota</taxon>
        <taxon>Gammaproteobacteria</taxon>
        <taxon>Alteromonadales</taxon>
        <taxon>Shewanellaceae</taxon>
        <taxon>Shewanella</taxon>
    </lineage>
</organism>
<dbReference type="InterPro" id="IPR017847">
    <property type="entry name" value="T6SS_RhsGE_Vgr_subset"/>
</dbReference>
<dbReference type="Pfam" id="PF22178">
    <property type="entry name" value="Gp5_trimer_C"/>
    <property type="match status" value="1"/>
</dbReference>
<comment type="similarity">
    <text evidence="1">Belongs to the VgrG protein family.</text>
</comment>
<dbReference type="Gene3D" id="2.40.50.230">
    <property type="entry name" value="Gp5 N-terminal domain"/>
    <property type="match status" value="1"/>
</dbReference>
<keyword evidence="5" id="KW-1185">Reference proteome</keyword>
<dbReference type="Gene3D" id="3.55.50.10">
    <property type="entry name" value="Baseplate protein-like domains"/>
    <property type="match status" value="1"/>
</dbReference>
<gene>
    <name evidence="4" type="ORF">Sps_04968</name>
</gene>
<dbReference type="AlphaFoldDB" id="A0A1S6HWU3"/>
<dbReference type="InterPro" id="IPR006533">
    <property type="entry name" value="T6SS_Vgr_RhsGE"/>
</dbReference>
<dbReference type="Gene3D" id="2.30.110.50">
    <property type="match status" value="1"/>
</dbReference>
<dbReference type="InterPro" id="IPR037026">
    <property type="entry name" value="Vgr_OB-fold_dom_sf"/>
</dbReference>
<dbReference type="Gene3D" id="4.10.220.110">
    <property type="match status" value="1"/>
</dbReference>
<feature type="domain" description="Gp5/Type VI secretion system Vgr C-terminal trimerisation" evidence="3">
    <location>
        <begin position="473"/>
        <end position="577"/>
    </location>
</feature>
<evidence type="ECO:0000313" key="4">
    <source>
        <dbReference type="EMBL" id="AQS40046.1"/>
    </source>
</evidence>
<dbReference type="InterPro" id="IPR006531">
    <property type="entry name" value="Gp5/Vgr_OB"/>
</dbReference>
<dbReference type="Proteomes" id="UP000189545">
    <property type="component" value="Chromosome"/>
</dbReference>